<dbReference type="CDD" id="cd11614">
    <property type="entry name" value="SAF_CpaB_FlgA_like"/>
    <property type="match status" value="1"/>
</dbReference>
<evidence type="ECO:0000313" key="3">
    <source>
        <dbReference type="EMBL" id="QOZ73181.1"/>
    </source>
</evidence>
<dbReference type="Proteomes" id="UP000594015">
    <property type="component" value="Chromosome"/>
</dbReference>
<dbReference type="Pfam" id="PF08666">
    <property type="entry name" value="SAF"/>
    <property type="match status" value="1"/>
</dbReference>
<dbReference type="SMART" id="SM00858">
    <property type="entry name" value="SAF"/>
    <property type="match status" value="1"/>
</dbReference>
<evidence type="ECO:0000256" key="1">
    <source>
        <dbReference type="SAM" id="SignalP"/>
    </source>
</evidence>
<dbReference type="InterPro" id="IPR031571">
    <property type="entry name" value="RcpC_dom"/>
</dbReference>
<reference evidence="3 4" key="1">
    <citation type="submission" date="2018-06" db="EMBL/GenBank/DDBJ databases">
        <title>Comparative genomics of Bradyrhizobium nodulating Arachidis hypogaea.</title>
        <authorList>
            <person name="Li Y."/>
        </authorList>
    </citation>
    <scope>NUCLEOTIDE SEQUENCE [LARGE SCALE GENOMIC DNA]</scope>
    <source>
        <strain evidence="3 4">CCBAU 051107</strain>
    </source>
</reference>
<keyword evidence="1" id="KW-0732">Signal</keyword>
<dbReference type="Pfam" id="PF16976">
    <property type="entry name" value="RcpC"/>
    <property type="match status" value="1"/>
</dbReference>
<dbReference type="AlphaFoldDB" id="A0AAE7TMD4"/>
<evidence type="ECO:0000259" key="2">
    <source>
        <dbReference type="SMART" id="SM00858"/>
    </source>
</evidence>
<dbReference type="InterPro" id="IPR013974">
    <property type="entry name" value="SAF"/>
</dbReference>
<feature type="domain" description="SAF" evidence="2">
    <location>
        <begin position="46"/>
        <end position="114"/>
    </location>
</feature>
<organism evidence="3 4">
    <name type="scientific">Bradyrhizobium arachidis</name>
    <dbReference type="NCBI Taxonomy" id="858423"/>
    <lineage>
        <taxon>Bacteria</taxon>
        <taxon>Pseudomonadati</taxon>
        <taxon>Pseudomonadota</taxon>
        <taxon>Alphaproteobacteria</taxon>
        <taxon>Hyphomicrobiales</taxon>
        <taxon>Nitrobacteraceae</taxon>
        <taxon>Bradyrhizobium</taxon>
    </lineage>
</organism>
<gene>
    <name evidence="3" type="primary">cpaB</name>
    <name evidence="3" type="ORF">WN72_06270</name>
</gene>
<dbReference type="NCBIfam" id="TIGR03177">
    <property type="entry name" value="pilus_cpaB"/>
    <property type="match status" value="1"/>
</dbReference>
<dbReference type="KEGG" id="barh:WN72_06270"/>
<evidence type="ECO:0000313" key="4">
    <source>
        <dbReference type="Proteomes" id="UP000594015"/>
    </source>
</evidence>
<proteinExistence type="predicted"/>
<feature type="signal peptide" evidence="1">
    <location>
        <begin position="1"/>
        <end position="23"/>
    </location>
</feature>
<feature type="chain" id="PRO_5042174809" evidence="1">
    <location>
        <begin position="24"/>
        <end position="269"/>
    </location>
</feature>
<dbReference type="EMBL" id="CP030050">
    <property type="protein sequence ID" value="QOZ73181.1"/>
    <property type="molecule type" value="Genomic_DNA"/>
</dbReference>
<name>A0AAE7TMD4_9BRAD</name>
<dbReference type="InterPro" id="IPR017592">
    <property type="entry name" value="Pilus_assmbl_Flp-typ_CpaB"/>
</dbReference>
<sequence>MKRMNRARIVVLTVAICAGGVAAYLASGSDNSAPTQVAQAPQLPTVDVLVAKNDIGLGQTVKPDDVQWQTWPAATASSTFIRRNERPEGASQVTGSIARAPFIQGEPIRDQKLVKAEGSGFMAAILPSGMRAISTEISPETGAGGFILPNDRVDVLLTRRLKNPDQSSGAPDIVTSEIILSNVRVLAIDQAPKEKDGQNTVVGKTVTLELNPAQTQALSSARQAGTLSLALRSIADVKMSEITLDDSLQKRDGVSIIRYGIPSSTAKAR</sequence>
<protein>
    <submittedName>
        <fullName evidence="3">Flp pilus assembly protein CpaB</fullName>
    </submittedName>
</protein>
<accession>A0AAE7TMD4</accession>